<sequence length="138" mass="16392">MDVTDPYFSVRAVLDKFPTDDSVKESMEQRDIDYHQIHVNILHTVGELNCLKPSYSGQVNTNLAEKETLLTTLYSIERDTKRKRLYLKEREIELEDLQHLSEAERKILDEHRKQFELLKSIEVIFELCFYHTFLIPTC</sequence>
<dbReference type="Proteomes" id="UP000270924">
    <property type="component" value="Unassembled WGS sequence"/>
</dbReference>
<keyword evidence="2" id="KW-1185">Reference proteome</keyword>
<dbReference type="OMA" id="ENAKDSM"/>
<dbReference type="EMBL" id="UYWW01000033">
    <property type="protein sequence ID" value="VDM06899.1"/>
    <property type="molecule type" value="Genomic_DNA"/>
</dbReference>
<reference evidence="1 2" key="1">
    <citation type="submission" date="2018-11" db="EMBL/GenBank/DDBJ databases">
        <authorList>
            <consortium name="Pathogen Informatics"/>
        </authorList>
    </citation>
    <scope>NUCLEOTIDE SEQUENCE [LARGE SCALE GENOMIC DNA]</scope>
</reference>
<dbReference type="InParanoid" id="A0A3P7DTY7"/>
<dbReference type="AlphaFoldDB" id="A0A3P7DTY7"/>
<protein>
    <submittedName>
        <fullName evidence="1">Uncharacterized protein</fullName>
    </submittedName>
</protein>
<organism evidence="1 2">
    <name type="scientific">Wuchereria bancrofti</name>
    <dbReference type="NCBI Taxonomy" id="6293"/>
    <lineage>
        <taxon>Eukaryota</taxon>
        <taxon>Metazoa</taxon>
        <taxon>Ecdysozoa</taxon>
        <taxon>Nematoda</taxon>
        <taxon>Chromadorea</taxon>
        <taxon>Rhabditida</taxon>
        <taxon>Spirurina</taxon>
        <taxon>Spiruromorpha</taxon>
        <taxon>Filarioidea</taxon>
        <taxon>Onchocercidae</taxon>
        <taxon>Wuchereria</taxon>
    </lineage>
</organism>
<gene>
    <name evidence="1" type="ORF">WBA_LOCUS285</name>
</gene>
<accession>A0A3P7DTY7</accession>
<dbReference type="OrthoDB" id="5813173at2759"/>
<proteinExistence type="predicted"/>
<evidence type="ECO:0000313" key="1">
    <source>
        <dbReference type="EMBL" id="VDM06899.1"/>
    </source>
</evidence>
<name>A0A3P7DTY7_WUCBA</name>
<evidence type="ECO:0000313" key="2">
    <source>
        <dbReference type="Proteomes" id="UP000270924"/>
    </source>
</evidence>